<evidence type="ECO:0000313" key="1">
    <source>
        <dbReference type="EMBL" id="KAF2715643.1"/>
    </source>
</evidence>
<name>A0A6G1KSP4_9PLEO</name>
<dbReference type="AlphaFoldDB" id="A0A6G1KSP4"/>
<protein>
    <submittedName>
        <fullName evidence="1">Uncharacterized protein</fullName>
    </submittedName>
</protein>
<proteinExistence type="predicted"/>
<reference evidence="1" key="1">
    <citation type="journal article" date="2020" name="Stud. Mycol.">
        <title>101 Dothideomycetes genomes: a test case for predicting lifestyles and emergence of pathogens.</title>
        <authorList>
            <person name="Haridas S."/>
            <person name="Albert R."/>
            <person name="Binder M."/>
            <person name="Bloem J."/>
            <person name="Labutti K."/>
            <person name="Salamov A."/>
            <person name="Andreopoulos B."/>
            <person name="Baker S."/>
            <person name="Barry K."/>
            <person name="Bills G."/>
            <person name="Bluhm B."/>
            <person name="Cannon C."/>
            <person name="Castanera R."/>
            <person name="Culley D."/>
            <person name="Daum C."/>
            <person name="Ezra D."/>
            <person name="Gonzalez J."/>
            <person name="Henrissat B."/>
            <person name="Kuo A."/>
            <person name="Liang C."/>
            <person name="Lipzen A."/>
            <person name="Lutzoni F."/>
            <person name="Magnuson J."/>
            <person name="Mondo S."/>
            <person name="Nolan M."/>
            <person name="Ohm R."/>
            <person name="Pangilinan J."/>
            <person name="Park H.-J."/>
            <person name="Ramirez L."/>
            <person name="Alfaro M."/>
            <person name="Sun H."/>
            <person name="Tritt A."/>
            <person name="Yoshinaga Y."/>
            <person name="Zwiers L.-H."/>
            <person name="Turgeon B."/>
            <person name="Goodwin S."/>
            <person name="Spatafora J."/>
            <person name="Crous P."/>
            <person name="Grigoriev I."/>
        </authorList>
    </citation>
    <scope>NUCLEOTIDE SEQUENCE</scope>
    <source>
        <strain evidence="1">CBS 279.74</strain>
    </source>
</reference>
<accession>A0A6G1KSP4</accession>
<gene>
    <name evidence="1" type="ORF">K504DRAFT_30984</name>
</gene>
<evidence type="ECO:0000313" key="2">
    <source>
        <dbReference type="Proteomes" id="UP000799428"/>
    </source>
</evidence>
<keyword evidence="2" id="KW-1185">Reference proteome</keyword>
<sequence>MYTGENPQRRSLYPNACMYVGDTPEPHVPNTDFRFQIPDSGAPIIIIIVHISQCGSSLSLYYLSLSLSYLRTYIPELGSRKPEAGSRKPEAGFRSTSQIDVMHICTYIHIHVSHNMLVPSLSPWLHPC</sequence>
<organism evidence="1 2">
    <name type="scientific">Pleomassaria siparia CBS 279.74</name>
    <dbReference type="NCBI Taxonomy" id="1314801"/>
    <lineage>
        <taxon>Eukaryota</taxon>
        <taxon>Fungi</taxon>
        <taxon>Dikarya</taxon>
        <taxon>Ascomycota</taxon>
        <taxon>Pezizomycotina</taxon>
        <taxon>Dothideomycetes</taxon>
        <taxon>Pleosporomycetidae</taxon>
        <taxon>Pleosporales</taxon>
        <taxon>Pleomassariaceae</taxon>
        <taxon>Pleomassaria</taxon>
    </lineage>
</organism>
<dbReference type="EMBL" id="MU005764">
    <property type="protein sequence ID" value="KAF2715643.1"/>
    <property type="molecule type" value="Genomic_DNA"/>
</dbReference>
<dbReference type="Proteomes" id="UP000799428">
    <property type="component" value="Unassembled WGS sequence"/>
</dbReference>